<organism evidence="1">
    <name type="scientific">Anguilla anguilla</name>
    <name type="common">European freshwater eel</name>
    <name type="synonym">Muraena anguilla</name>
    <dbReference type="NCBI Taxonomy" id="7936"/>
    <lineage>
        <taxon>Eukaryota</taxon>
        <taxon>Metazoa</taxon>
        <taxon>Chordata</taxon>
        <taxon>Craniata</taxon>
        <taxon>Vertebrata</taxon>
        <taxon>Euteleostomi</taxon>
        <taxon>Actinopterygii</taxon>
        <taxon>Neopterygii</taxon>
        <taxon>Teleostei</taxon>
        <taxon>Anguilliformes</taxon>
        <taxon>Anguillidae</taxon>
        <taxon>Anguilla</taxon>
    </lineage>
</organism>
<reference evidence="1" key="1">
    <citation type="submission" date="2014-11" db="EMBL/GenBank/DDBJ databases">
        <authorList>
            <person name="Amaro Gonzalez C."/>
        </authorList>
    </citation>
    <scope>NUCLEOTIDE SEQUENCE</scope>
</reference>
<proteinExistence type="predicted"/>
<reference evidence="1" key="2">
    <citation type="journal article" date="2015" name="Fish Shellfish Immunol.">
        <title>Early steps in the European eel (Anguilla anguilla)-Vibrio vulnificus interaction in the gills: Role of the RtxA13 toxin.</title>
        <authorList>
            <person name="Callol A."/>
            <person name="Pajuelo D."/>
            <person name="Ebbesson L."/>
            <person name="Teles M."/>
            <person name="MacKenzie S."/>
            <person name="Amaro C."/>
        </authorList>
    </citation>
    <scope>NUCLEOTIDE SEQUENCE</scope>
</reference>
<name>A0A0E9P9Z3_ANGAN</name>
<evidence type="ECO:0000313" key="1">
    <source>
        <dbReference type="EMBL" id="JAH01087.1"/>
    </source>
</evidence>
<dbReference type="EMBL" id="GBXM01107490">
    <property type="protein sequence ID" value="JAH01087.1"/>
    <property type="molecule type" value="Transcribed_RNA"/>
</dbReference>
<protein>
    <submittedName>
        <fullName evidence="1">Uncharacterized protein</fullName>
    </submittedName>
</protein>
<accession>A0A0E9P9Z3</accession>
<sequence length="58" mass="6554">MVTCQTLEGALRTAESIRHSPWWVPKTETPFYNPLFLCPPPSLLHTLMDRVSGLATQN</sequence>
<dbReference type="AlphaFoldDB" id="A0A0E9P9Z3"/>